<dbReference type="AlphaFoldDB" id="A0A562V110"/>
<evidence type="ECO:0000313" key="5">
    <source>
        <dbReference type="Proteomes" id="UP000321617"/>
    </source>
</evidence>
<accession>A0A562V110</accession>
<protein>
    <submittedName>
        <fullName evidence="4">PaaX family transcriptional regulator</fullName>
    </submittedName>
</protein>
<gene>
    <name evidence="4" type="ORF">LX16_2279</name>
</gene>
<dbReference type="InterPro" id="IPR036388">
    <property type="entry name" value="WH-like_DNA-bd_sf"/>
</dbReference>
<dbReference type="RefSeq" id="WP_147137806.1">
    <property type="nucleotide sequence ID" value="NZ_BAABIJ010000002.1"/>
</dbReference>
<dbReference type="Gene3D" id="3.30.70.2650">
    <property type="match status" value="1"/>
</dbReference>
<evidence type="ECO:0000259" key="2">
    <source>
        <dbReference type="Pfam" id="PF08223"/>
    </source>
</evidence>
<name>A0A562V110_9ACTN</name>
<evidence type="ECO:0000259" key="1">
    <source>
        <dbReference type="Pfam" id="PF07848"/>
    </source>
</evidence>
<keyword evidence="5" id="KW-1185">Reference proteome</keyword>
<dbReference type="GO" id="GO:0006351">
    <property type="term" value="P:DNA-templated transcription"/>
    <property type="evidence" value="ECO:0007669"/>
    <property type="project" value="InterPro"/>
</dbReference>
<dbReference type="EMBL" id="VLLL01000006">
    <property type="protein sequence ID" value="TWJ11554.1"/>
    <property type="molecule type" value="Genomic_DNA"/>
</dbReference>
<dbReference type="SUPFAM" id="SSF46785">
    <property type="entry name" value="Winged helix' DNA-binding domain"/>
    <property type="match status" value="1"/>
</dbReference>
<dbReference type="Gene3D" id="1.20.58.1460">
    <property type="match status" value="1"/>
</dbReference>
<dbReference type="PANTHER" id="PTHR30319:SF1">
    <property type="entry name" value="TRANSCRIPTIONAL REPRESSOR PAAX"/>
    <property type="match status" value="1"/>
</dbReference>
<dbReference type="InterPro" id="IPR036390">
    <property type="entry name" value="WH_DNA-bd_sf"/>
</dbReference>
<reference evidence="4 5" key="1">
    <citation type="journal article" date="2013" name="Stand. Genomic Sci.">
        <title>Genomic Encyclopedia of Type Strains, Phase I: The one thousand microbial genomes (KMG-I) project.</title>
        <authorList>
            <person name="Kyrpides N.C."/>
            <person name="Woyke T."/>
            <person name="Eisen J.A."/>
            <person name="Garrity G."/>
            <person name="Lilburn T.G."/>
            <person name="Beck B.J."/>
            <person name="Whitman W.B."/>
            <person name="Hugenholtz P."/>
            <person name="Klenk H.P."/>
        </authorList>
    </citation>
    <scope>NUCLEOTIDE SEQUENCE [LARGE SCALE GENOMIC DNA]</scope>
    <source>
        <strain evidence="4 5">DSM 45044</strain>
    </source>
</reference>
<dbReference type="Gene3D" id="1.10.10.10">
    <property type="entry name" value="Winged helix-like DNA-binding domain superfamily/Winged helix DNA-binding domain"/>
    <property type="match status" value="1"/>
</dbReference>
<dbReference type="PANTHER" id="PTHR30319">
    <property type="entry name" value="PHENYLACETIC ACID REGULATOR-RELATED TRANSCRIPTIONAL REPRESSOR"/>
    <property type="match status" value="1"/>
</dbReference>
<dbReference type="Pfam" id="PF07848">
    <property type="entry name" value="PaaX"/>
    <property type="match status" value="1"/>
</dbReference>
<dbReference type="Proteomes" id="UP000321617">
    <property type="component" value="Unassembled WGS sequence"/>
</dbReference>
<proteinExistence type="predicted"/>
<dbReference type="Pfam" id="PF20803">
    <property type="entry name" value="PaaX_M"/>
    <property type="match status" value="1"/>
</dbReference>
<dbReference type="InterPro" id="IPR011965">
    <property type="entry name" value="PaaX_trns_reg"/>
</dbReference>
<feature type="domain" description="Transcriptional repressor PaaX-like C-terminal" evidence="2">
    <location>
        <begin position="175"/>
        <end position="252"/>
    </location>
</feature>
<dbReference type="InterPro" id="IPR048846">
    <property type="entry name" value="PaaX-like_central"/>
</dbReference>
<evidence type="ECO:0000313" key="4">
    <source>
        <dbReference type="EMBL" id="TWJ11554.1"/>
    </source>
</evidence>
<dbReference type="InterPro" id="IPR012906">
    <property type="entry name" value="PaaX-like_N"/>
</dbReference>
<sequence length="258" mass="28197">MSATPRSLIVTVYGLYARQAGGALPVAGLVRLLAELDVDEQAVRAAVSRLKRRGMLQATRVAGAAGYSLTEPGRELLDEGDRRIFRPTAGRSGDGWVLCVFSIPESMRAKRHVLRGRLTWLGFGQAAPGVWIAPAHTLPAAAAMLRRIALGRYVSLFTSDYHGDLPLPEAVATWWDLPRIAGMYREFLDRHTGTLDAAPLAGWVSAVTDWRRLPYLDPGLPTELLPADWPGHHAQRLFGRLRRRLAAPAAEAAARLLA</sequence>
<evidence type="ECO:0000259" key="3">
    <source>
        <dbReference type="Pfam" id="PF20803"/>
    </source>
</evidence>
<feature type="domain" description="Transcriptional repressor PaaX-like N-terminal" evidence="1">
    <location>
        <begin position="5"/>
        <end position="72"/>
    </location>
</feature>
<dbReference type="OrthoDB" id="2270427at2"/>
<dbReference type="PIRSF" id="PIRSF020623">
    <property type="entry name" value="PaaX"/>
    <property type="match status" value="1"/>
</dbReference>
<feature type="domain" description="Transcriptional repressor PaaX-like central Cas2-like" evidence="3">
    <location>
        <begin position="94"/>
        <end position="163"/>
    </location>
</feature>
<dbReference type="InterPro" id="IPR013225">
    <property type="entry name" value="PaaX_C"/>
</dbReference>
<dbReference type="Pfam" id="PF08223">
    <property type="entry name" value="PaaX_C"/>
    <property type="match status" value="1"/>
</dbReference>
<comment type="caution">
    <text evidence="4">The sequence shown here is derived from an EMBL/GenBank/DDBJ whole genome shotgun (WGS) entry which is preliminary data.</text>
</comment>
<organism evidence="4 5">
    <name type="scientific">Stackebrandtia albiflava</name>
    <dbReference type="NCBI Taxonomy" id="406432"/>
    <lineage>
        <taxon>Bacteria</taxon>
        <taxon>Bacillati</taxon>
        <taxon>Actinomycetota</taxon>
        <taxon>Actinomycetes</taxon>
        <taxon>Glycomycetales</taxon>
        <taxon>Glycomycetaceae</taxon>
        <taxon>Stackebrandtia</taxon>
    </lineage>
</organism>